<organism evidence="8 9">
    <name type="scientific">Desulfoluna limicola</name>
    <dbReference type="NCBI Taxonomy" id="2810562"/>
    <lineage>
        <taxon>Bacteria</taxon>
        <taxon>Pseudomonadati</taxon>
        <taxon>Thermodesulfobacteriota</taxon>
        <taxon>Desulfobacteria</taxon>
        <taxon>Desulfobacterales</taxon>
        <taxon>Desulfolunaceae</taxon>
        <taxon>Desulfoluna</taxon>
    </lineage>
</organism>
<feature type="domain" description="EamA" evidence="7">
    <location>
        <begin position="19"/>
        <end position="154"/>
    </location>
</feature>
<evidence type="ECO:0000313" key="9">
    <source>
        <dbReference type="Proteomes" id="UP001320148"/>
    </source>
</evidence>
<dbReference type="RefSeq" id="WP_236889049.1">
    <property type="nucleotide sequence ID" value="NZ_AP024488.1"/>
</dbReference>
<evidence type="ECO:0000256" key="2">
    <source>
        <dbReference type="ARBA" id="ARBA00007362"/>
    </source>
</evidence>
<feature type="transmembrane region" description="Helical" evidence="6">
    <location>
        <begin position="166"/>
        <end position="185"/>
    </location>
</feature>
<comment type="similarity">
    <text evidence="2">Belongs to the EamA transporter family.</text>
</comment>
<evidence type="ECO:0000313" key="8">
    <source>
        <dbReference type="EMBL" id="BCS97644.1"/>
    </source>
</evidence>
<keyword evidence="4 6" id="KW-1133">Transmembrane helix</keyword>
<dbReference type="InterPro" id="IPR050638">
    <property type="entry name" value="AA-Vitamin_Transporters"/>
</dbReference>
<feature type="transmembrane region" description="Helical" evidence="6">
    <location>
        <begin position="257"/>
        <end position="278"/>
    </location>
</feature>
<proteinExistence type="inferred from homology"/>
<feature type="domain" description="EamA" evidence="7">
    <location>
        <begin position="168"/>
        <end position="300"/>
    </location>
</feature>
<sequence length="304" mass="32493">MTNEGDVGGSHPTPGQKARGTLIILVAALCWASSGTAAKHLFLLGVTPAGLVQMRATMAAIIIGLWLAVSRPGLFHVEKRDLPRIIALGFFGMAMVQYTYMFAISRVHVAVAILMQYMAPVFIFLWALAFGTKRPSVLSAVTITGTVIGCYFVSGAYDFNFAELDLLGLGGGLAAALSFAVYSILGERLMRRYDPKTITFYAFLVSAAIWNIVEPPFAFISKCADPSFLFWGMYVGLLGTVIPFLLYVVGIKQVSSVNASITATTEPIFAGLIAWAFIGEALTPVQMVGAALVMLSIGVLTVKG</sequence>
<name>A0ABN6FA39_9BACT</name>
<feature type="transmembrane region" description="Helical" evidence="6">
    <location>
        <begin position="228"/>
        <end position="250"/>
    </location>
</feature>
<feature type="transmembrane region" description="Helical" evidence="6">
    <location>
        <begin position="109"/>
        <end position="130"/>
    </location>
</feature>
<dbReference type="PANTHER" id="PTHR32322">
    <property type="entry name" value="INNER MEMBRANE TRANSPORTER"/>
    <property type="match status" value="1"/>
</dbReference>
<keyword evidence="3 6" id="KW-0812">Transmembrane</keyword>
<dbReference type="SUPFAM" id="SSF103481">
    <property type="entry name" value="Multidrug resistance efflux transporter EmrE"/>
    <property type="match status" value="2"/>
</dbReference>
<comment type="subcellular location">
    <subcellularLocation>
        <location evidence="1">Membrane</location>
        <topology evidence="1">Multi-pass membrane protein</topology>
    </subcellularLocation>
</comment>
<feature type="transmembrane region" description="Helical" evidence="6">
    <location>
        <begin position="82"/>
        <end position="103"/>
    </location>
</feature>
<dbReference type="PANTHER" id="PTHR32322:SF2">
    <property type="entry name" value="EAMA DOMAIN-CONTAINING PROTEIN"/>
    <property type="match status" value="1"/>
</dbReference>
<protein>
    <submittedName>
        <fullName evidence="8">Membrane protein</fullName>
    </submittedName>
</protein>
<reference evidence="8 9" key="1">
    <citation type="submission" date="2021-02" db="EMBL/GenBank/DDBJ databases">
        <title>Complete genome of Desulfoluna sp. strain ASN36.</title>
        <authorList>
            <person name="Takahashi A."/>
            <person name="Kojima H."/>
            <person name="Fukui M."/>
        </authorList>
    </citation>
    <scope>NUCLEOTIDE SEQUENCE [LARGE SCALE GENOMIC DNA]</scope>
    <source>
        <strain evidence="8 9">ASN36</strain>
    </source>
</reference>
<feature type="transmembrane region" description="Helical" evidence="6">
    <location>
        <begin position="137"/>
        <end position="154"/>
    </location>
</feature>
<evidence type="ECO:0000256" key="5">
    <source>
        <dbReference type="ARBA" id="ARBA00023136"/>
    </source>
</evidence>
<dbReference type="Proteomes" id="UP001320148">
    <property type="component" value="Chromosome"/>
</dbReference>
<feature type="transmembrane region" description="Helical" evidence="6">
    <location>
        <begin position="21"/>
        <end position="46"/>
    </location>
</feature>
<keyword evidence="5 6" id="KW-0472">Membrane</keyword>
<feature type="transmembrane region" description="Helical" evidence="6">
    <location>
        <begin position="284"/>
        <end position="302"/>
    </location>
</feature>
<evidence type="ECO:0000256" key="3">
    <source>
        <dbReference type="ARBA" id="ARBA00022692"/>
    </source>
</evidence>
<evidence type="ECO:0000259" key="7">
    <source>
        <dbReference type="Pfam" id="PF00892"/>
    </source>
</evidence>
<feature type="transmembrane region" description="Helical" evidence="6">
    <location>
        <begin position="52"/>
        <end position="70"/>
    </location>
</feature>
<evidence type="ECO:0000256" key="1">
    <source>
        <dbReference type="ARBA" id="ARBA00004141"/>
    </source>
</evidence>
<dbReference type="InterPro" id="IPR037185">
    <property type="entry name" value="EmrE-like"/>
</dbReference>
<dbReference type="EMBL" id="AP024488">
    <property type="protein sequence ID" value="BCS97644.1"/>
    <property type="molecule type" value="Genomic_DNA"/>
</dbReference>
<gene>
    <name evidence="8" type="ORF">DSLASN_32760</name>
</gene>
<dbReference type="Pfam" id="PF00892">
    <property type="entry name" value="EamA"/>
    <property type="match status" value="2"/>
</dbReference>
<accession>A0ABN6FA39</accession>
<dbReference type="InterPro" id="IPR000620">
    <property type="entry name" value="EamA_dom"/>
</dbReference>
<evidence type="ECO:0000256" key="4">
    <source>
        <dbReference type="ARBA" id="ARBA00022989"/>
    </source>
</evidence>
<keyword evidence="9" id="KW-1185">Reference proteome</keyword>
<evidence type="ECO:0000256" key="6">
    <source>
        <dbReference type="SAM" id="Phobius"/>
    </source>
</evidence>
<feature type="transmembrane region" description="Helical" evidence="6">
    <location>
        <begin position="197"/>
        <end position="213"/>
    </location>
</feature>